<dbReference type="Proteomes" id="UP000683925">
    <property type="component" value="Unassembled WGS sequence"/>
</dbReference>
<proteinExistence type="predicted"/>
<keyword evidence="2" id="KW-1185">Reference proteome</keyword>
<organism evidence="1 2">
    <name type="scientific">Paramecium octaurelia</name>
    <dbReference type="NCBI Taxonomy" id="43137"/>
    <lineage>
        <taxon>Eukaryota</taxon>
        <taxon>Sar</taxon>
        <taxon>Alveolata</taxon>
        <taxon>Ciliophora</taxon>
        <taxon>Intramacronucleata</taxon>
        <taxon>Oligohymenophorea</taxon>
        <taxon>Peniculida</taxon>
        <taxon>Parameciidae</taxon>
        <taxon>Paramecium</taxon>
    </lineage>
</organism>
<accession>A0A8S1T0M0</accession>
<evidence type="ECO:0000313" key="2">
    <source>
        <dbReference type="Proteomes" id="UP000683925"/>
    </source>
</evidence>
<protein>
    <submittedName>
        <fullName evidence="1">Uncharacterized protein</fullName>
    </submittedName>
</protein>
<sequence>MQVKDKQQNKFERRLTDQIQKRNHLYKITELAKQQRLHMSKNPQYLGLWEQQLQVLKWNNKPLFNVQDAQKFKSIFVVIKKGPIIKILLWKIDDIHSISLFTRIFLQLRL</sequence>
<name>A0A8S1T0M0_PAROT</name>
<evidence type="ECO:0000313" key="1">
    <source>
        <dbReference type="EMBL" id="CAD8145903.1"/>
    </source>
</evidence>
<comment type="caution">
    <text evidence="1">The sequence shown here is derived from an EMBL/GenBank/DDBJ whole genome shotgun (WGS) entry which is preliminary data.</text>
</comment>
<gene>
    <name evidence="1" type="ORF">POCTA_138.1.T0180030</name>
</gene>
<dbReference type="EMBL" id="CAJJDP010000018">
    <property type="protein sequence ID" value="CAD8145903.1"/>
    <property type="molecule type" value="Genomic_DNA"/>
</dbReference>
<dbReference type="AlphaFoldDB" id="A0A8S1T0M0"/>
<reference evidence="1" key="1">
    <citation type="submission" date="2021-01" db="EMBL/GenBank/DDBJ databases">
        <authorList>
            <consortium name="Genoscope - CEA"/>
            <person name="William W."/>
        </authorList>
    </citation>
    <scope>NUCLEOTIDE SEQUENCE</scope>
</reference>